<dbReference type="GO" id="GO:0003676">
    <property type="term" value="F:nucleic acid binding"/>
    <property type="evidence" value="ECO:0007669"/>
    <property type="project" value="InterPro"/>
</dbReference>
<dbReference type="InterPro" id="IPR012337">
    <property type="entry name" value="RNaseH-like_sf"/>
</dbReference>
<dbReference type="SUPFAM" id="SSF53098">
    <property type="entry name" value="Ribonuclease H-like"/>
    <property type="match status" value="1"/>
</dbReference>
<dbReference type="AlphaFoldDB" id="A0A6L2K1B4"/>
<dbReference type="EMBL" id="BKCJ010001672">
    <property type="protein sequence ID" value="GEU43171.1"/>
    <property type="molecule type" value="Genomic_DNA"/>
</dbReference>
<proteinExistence type="predicted"/>
<evidence type="ECO:0000313" key="3">
    <source>
        <dbReference type="EMBL" id="GEU43171.1"/>
    </source>
</evidence>
<dbReference type="Gene3D" id="3.30.420.10">
    <property type="entry name" value="Ribonuclease H-like superfamily/Ribonuclease H"/>
    <property type="match status" value="1"/>
</dbReference>
<feature type="region of interest" description="Disordered" evidence="1">
    <location>
        <begin position="284"/>
        <end position="338"/>
    </location>
</feature>
<dbReference type="PROSITE" id="PS50994">
    <property type="entry name" value="INTEGRASE"/>
    <property type="match status" value="1"/>
</dbReference>
<feature type="compositionally biased region" description="Low complexity" evidence="1">
    <location>
        <begin position="329"/>
        <end position="338"/>
    </location>
</feature>
<comment type="caution">
    <text evidence="3">The sequence shown here is derived from an EMBL/GenBank/DDBJ whole genome shotgun (WGS) entry which is preliminary data.</text>
</comment>
<evidence type="ECO:0000256" key="1">
    <source>
        <dbReference type="SAM" id="MobiDB-lite"/>
    </source>
</evidence>
<sequence length="418" mass="46597">MEEIDLRWQMAMLTMRDRRFLKNTGRKLTVNGNETIGFDKSKSDQAEEGPNYALMAFSSLSSDSELIDCQIVDNCKKGLGYKNYNAVLPPYTGNSMPPIPYLSFTGLDEFVNKHVVEKCKAMSSEKEPKGNPQIDLQDQGVIDSGCSRIENLVDYKVKVIRCDNGFEFKNKELNQFCKMKGILRQFSIARTPQQNGVAERRNRLLIEAARTMLVDSKLQLLFVQKQTPTLSFIRPFGCPVTILNTIDHLGKFDGKADEGSGQNWLFDIDALTRIMNYKPVVTSTQSSGFVDPKSSHDDGSKPSSNDGTKVDEDPRKESECKDQEKEDNVNSTNNVNTTGNVITVSSTVNSADTNEVNDVGGKISIELLFYLKMPALKDDSIFDFLSDGEDDGAVVDMNNFVTPQTGPRWKHVSEGVTS</sequence>
<dbReference type="InterPro" id="IPR036397">
    <property type="entry name" value="RNaseH_sf"/>
</dbReference>
<organism evidence="3">
    <name type="scientific">Tanacetum cinerariifolium</name>
    <name type="common">Dalmatian daisy</name>
    <name type="synonym">Chrysanthemum cinerariifolium</name>
    <dbReference type="NCBI Taxonomy" id="118510"/>
    <lineage>
        <taxon>Eukaryota</taxon>
        <taxon>Viridiplantae</taxon>
        <taxon>Streptophyta</taxon>
        <taxon>Embryophyta</taxon>
        <taxon>Tracheophyta</taxon>
        <taxon>Spermatophyta</taxon>
        <taxon>Magnoliopsida</taxon>
        <taxon>eudicotyledons</taxon>
        <taxon>Gunneridae</taxon>
        <taxon>Pentapetalae</taxon>
        <taxon>asterids</taxon>
        <taxon>campanulids</taxon>
        <taxon>Asterales</taxon>
        <taxon>Asteraceae</taxon>
        <taxon>Asteroideae</taxon>
        <taxon>Anthemideae</taxon>
        <taxon>Anthemidinae</taxon>
        <taxon>Tanacetum</taxon>
    </lineage>
</organism>
<evidence type="ECO:0000259" key="2">
    <source>
        <dbReference type="PROSITE" id="PS50994"/>
    </source>
</evidence>
<dbReference type="InterPro" id="IPR001584">
    <property type="entry name" value="Integrase_cat-core"/>
</dbReference>
<dbReference type="PANTHER" id="PTHR42648">
    <property type="entry name" value="TRANSPOSASE, PUTATIVE-RELATED"/>
    <property type="match status" value="1"/>
</dbReference>
<feature type="domain" description="Integrase catalytic" evidence="2">
    <location>
        <begin position="158"/>
        <end position="207"/>
    </location>
</feature>
<dbReference type="GO" id="GO:0015074">
    <property type="term" value="P:DNA integration"/>
    <property type="evidence" value="ECO:0007669"/>
    <property type="project" value="InterPro"/>
</dbReference>
<protein>
    <recommendedName>
        <fullName evidence="2">Integrase catalytic domain-containing protein</fullName>
    </recommendedName>
</protein>
<gene>
    <name evidence="3" type="ORF">Tci_015149</name>
</gene>
<reference evidence="3" key="1">
    <citation type="journal article" date="2019" name="Sci. Rep.">
        <title>Draft genome of Tanacetum cinerariifolium, the natural source of mosquito coil.</title>
        <authorList>
            <person name="Yamashiro T."/>
            <person name="Shiraishi A."/>
            <person name="Satake H."/>
            <person name="Nakayama K."/>
        </authorList>
    </citation>
    <scope>NUCLEOTIDE SEQUENCE</scope>
</reference>
<feature type="compositionally biased region" description="Basic and acidic residues" evidence="1">
    <location>
        <begin position="308"/>
        <end position="328"/>
    </location>
</feature>
<accession>A0A6L2K1B4</accession>
<name>A0A6L2K1B4_TANCI</name>
<dbReference type="PANTHER" id="PTHR42648:SF32">
    <property type="entry name" value="RIBONUCLEASE H-LIKE DOMAIN, GAG-PRE-INTEGRASE DOMAIN PROTEIN-RELATED"/>
    <property type="match status" value="1"/>
</dbReference>
<dbReference type="InterPro" id="IPR039537">
    <property type="entry name" value="Retrotran_Ty1/copia-like"/>
</dbReference>